<evidence type="ECO:0000313" key="6">
    <source>
        <dbReference type="Proteomes" id="UP000243105"/>
    </source>
</evidence>
<dbReference type="InterPro" id="IPR044946">
    <property type="entry name" value="Restrct_endonuc_typeI_TRD_sf"/>
</dbReference>
<dbReference type="Pfam" id="PF01420">
    <property type="entry name" value="Methylase_S"/>
    <property type="match status" value="2"/>
</dbReference>
<keyword evidence="2" id="KW-0680">Restriction system</keyword>
<feature type="domain" description="Type I restriction modification DNA specificity" evidence="4">
    <location>
        <begin position="3"/>
        <end position="176"/>
    </location>
</feature>
<dbReference type="AlphaFoldDB" id="A0A916LI27"/>
<accession>A0A916LI27</accession>
<proteinExistence type="inferred from homology"/>
<feature type="domain" description="Type I restriction modification DNA specificity" evidence="4">
    <location>
        <begin position="211"/>
        <end position="388"/>
    </location>
</feature>
<dbReference type="GO" id="GO:0003677">
    <property type="term" value="F:DNA binding"/>
    <property type="evidence" value="ECO:0007669"/>
    <property type="project" value="UniProtKB-KW"/>
</dbReference>
<dbReference type="RefSeq" id="WP_072263505.1">
    <property type="nucleotide sequence ID" value="NZ_CZVV01000005.1"/>
</dbReference>
<dbReference type="GO" id="GO:0009307">
    <property type="term" value="P:DNA restriction-modification system"/>
    <property type="evidence" value="ECO:0007669"/>
    <property type="project" value="UniProtKB-KW"/>
</dbReference>
<dbReference type="InterPro" id="IPR000055">
    <property type="entry name" value="Restrct_endonuc_typeI_TRD"/>
</dbReference>
<dbReference type="PANTHER" id="PTHR30408">
    <property type="entry name" value="TYPE-1 RESTRICTION ENZYME ECOKI SPECIFICITY PROTEIN"/>
    <property type="match status" value="1"/>
</dbReference>
<dbReference type="EMBL" id="CZVV01000005">
    <property type="protein sequence ID" value="CUS96818.1"/>
    <property type="molecule type" value="Genomic_DNA"/>
</dbReference>
<protein>
    <submittedName>
        <fullName evidence="5">Type I restriction enzyme, S subunit</fullName>
    </submittedName>
</protein>
<comment type="caution">
    <text evidence="5">The sequence shown here is derived from an EMBL/GenBank/DDBJ whole genome shotgun (WGS) entry which is preliminary data.</text>
</comment>
<name>A0A916LI27_KRYT1</name>
<dbReference type="Proteomes" id="UP000243105">
    <property type="component" value="Unassembled WGS sequence"/>
</dbReference>
<dbReference type="PANTHER" id="PTHR30408:SF12">
    <property type="entry name" value="TYPE I RESTRICTION ENZYME MJAVIII SPECIFICITY SUBUNIT"/>
    <property type="match status" value="1"/>
</dbReference>
<organism evidence="5 6">
    <name type="scientific">Kryptobacter tengchongensis</name>
    <dbReference type="NCBI Taxonomy" id="1643429"/>
    <lineage>
        <taxon>Bacteria</taxon>
        <taxon>Pseudomonadati</taxon>
        <taxon>Candidatus Kryptoniota</taxon>
        <taxon>Candidatus Kryptobacter</taxon>
    </lineage>
</organism>
<evidence type="ECO:0000256" key="2">
    <source>
        <dbReference type="ARBA" id="ARBA00022747"/>
    </source>
</evidence>
<keyword evidence="3" id="KW-0238">DNA-binding</keyword>
<sequence>MKSPWPTKKLGELIEERKEKNKNNEQLQVYAISNIFGFVPSEEFFYKKVYSASLKNYKKVYKDDFAYNPARVNVGSIGLYENKKKGLVSPMYIVFRIKDKNQLLPRFLFRILKSSYFIKKIRSLAASQGSIRQILKFEDLCELQIPLPPLPIQKKIVSILDTIQSAIDIQNKIIEKTKELKKSIMADLFKYGGPSFRKGRKLKKTEIGEIPENWEVVKLGEVVEEISYGISKKGGEKGNYPILRMNNIEDGKIILKDLQFVKLSHEEFNKFRLKKGDVVFNRTNSLELVGKTALFELEGNFVFASYLLKIVPVSSKLLSRYLSYYFNWEPIQKKLKTLASRGASQVNISAGRLRNFKIILPPLSEQREIADILQTIDQKIEIEQKKKELYEELFKTMLNKIFNQEIDIEKIKV</sequence>
<dbReference type="InterPro" id="IPR052021">
    <property type="entry name" value="Type-I_RS_S_subunit"/>
</dbReference>
<dbReference type="SUPFAM" id="SSF116734">
    <property type="entry name" value="DNA methylase specificity domain"/>
    <property type="match status" value="2"/>
</dbReference>
<gene>
    <name evidence="5" type="ORF">JGI25_00170</name>
</gene>
<evidence type="ECO:0000259" key="4">
    <source>
        <dbReference type="Pfam" id="PF01420"/>
    </source>
</evidence>
<evidence type="ECO:0000256" key="1">
    <source>
        <dbReference type="ARBA" id="ARBA00010923"/>
    </source>
</evidence>
<comment type="similarity">
    <text evidence="1">Belongs to the type-I restriction system S methylase family.</text>
</comment>
<dbReference type="CDD" id="cd17524">
    <property type="entry name" value="RMtype1_S_EcoUTORF5051P-TRD2-CR2_like"/>
    <property type="match status" value="1"/>
</dbReference>
<reference evidence="5 6" key="1">
    <citation type="submission" date="2015-11" db="EMBL/GenBank/DDBJ databases">
        <authorList>
            <person name="Varghese N."/>
        </authorList>
    </citation>
    <scope>NUCLEOTIDE SEQUENCE [LARGE SCALE GENOMIC DNA]</scope>
    <source>
        <strain evidence="5 6">JGI-25</strain>
    </source>
</reference>
<dbReference type="Gene3D" id="1.10.287.1120">
    <property type="entry name" value="Bipartite methylase S protein"/>
    <property type="match status" value="1"/>
</dbReference>
<evidence type="ECO:0000313" key="5">
    <source>
        <dbReference type="EMBL" id="CUS96818.1"/>
    </source>
</evidence>
<evidence type="ECO:0000256" key="3">
    <source>
        <dbReference type="ARBA" id="ARBA00023125"/>
    </source>
</evidence>
<dbReference type="Gene3D" id="3.90.220.20">
    <property type="entry name" value="DNA methylase specificity domains"/>
    <property type="match status" value="2"/>
</dbReference>